<feature type="region of interest" description="Disordered" evidence="1">
    <location>
        <begin position="80"/>
        <end position="101"/>
    </location>
</feature>
<evidence type="ECO:0000256" key="1">
    <source>
        <dbReference type="SAM" id="MobiDB-lite"/>
    </source>
</evidence>
<protein>
    <submittedName>
        <fullName evidence="2">Uncharacterized protein</fullName>
    </submittedName>
</protein>
<reference evidence="3" key="1">
    <citation type="submission" date="2016-08" db="EMBL/GenBank/DDBJ databases">
        <authorList>
            <person name="Varghese N."/>
            <person name="Submissions Spin"/>
        </authorList>
    </citation>
    <scope>NUCLEOTIDE SEQUENCE [LARGE SCALE GENOMIC DNA]</scope>
    <source>
        <strain evidence="3">ERR11</strain>
    </source>
</reference>
<dbReference type="EMBL" id="FMAI01000009">
    <property type="protein sequence ID" value="SCB42906.1"/>
    <property type="molecule type" value="Genomic_DNA"/>
</dbReference>
<feature type="compositionally biased region" description="Basic and acidic residues" evidence="1">
    <location>
        <begin position="82"/>
        <end position="96"/>
    </location>
</feature>
<gene>
    <name evidence="2" type="ORF">GA0061098_1009198</name>
</gene>
<name>A0A1C3WSR3_9BRAD</name>
<accession>A0A1C3WSR3</accession>
<evidence type="ECO:0000313" key="2">
    <source>
        <dbReference type="EMBL" id="SCB42906.1"/>
    </source>
</evidence>
<dbReference type="Proteomes" id="UP000199184">
    <property type="component" value="Unassembled WGS sequence"/>
</dbReference>
<keyword evidence="3" id="KW-1185">Reference proteome</keyword>
<dbReference type="RefSeq" id="WP_129590893.1">
    <property type="nucleotide sequence ID" value="NZ_FMAI01000009.1"/>
</dbReference>
<sequence>MERARRVGVISGGSSGIGVAPAEVILMEGRAAALLNSQRLHLQKMWEAPQSVSAEALGDGRFVPEGPYLKNEPAELGKTAVHRSDQPHHVHNERTWLHPGSSRVPQLGIALAGQISGHRGGSQT</sequence>
<evidence type="ECO:0000313" key="3">
    <source>
        <dbReference type="Proteomes" id="UP000199184"/>
    </source>
</evidence>
<organism evidence="2 3">
    <name type="scientific">Bradyrhizobium shewense</name>
    <dbReference type="NCBI Taxonomy" id="1761772"/>
    <lineage>
        <taxon>Bacteria</taxon>
        <taxon>Pseudomonadati</taxon>
        <taxon>Pseudomonadota</taxon>
        <taxon>Alphaproteobacteria</taxon>
        <taxon>Hyphomicrobiales</taxon>
        <taxon>Nitrobacteraceae</taxon>
        <taxon>Bradyrhizobium</taxon>
    </lineage>
</organism>
<dbReference type="AlphaFoldDB" id="A0A1C3WSR3"/>
<proteinExistence type="predicted"/>